<dbReference type="InterPro" id="IPR019734">
    <property type="entry name" value="TPR_rpt"/>
</dbReference>
<dbReference type="InterPro" id="IPR011990">
    <property type="entry name" value="TPR-like_helical_dom_sf"/>
</dbReference>
<evidence type="ECO:0000256" key="3">
    <source>
        <dbReference type="ARBA" id="ARBA00023242"/>
    </source>
</evidence>
<protein>
    <submittedName>
        <fullName evidence="7">TPR_REGION domain-containing protein</fullName>
    </submittedName>
</protein>
<reference evidence="7" key="1">
    <citation type="submission" date="2016-06" db="UniProtKB">
        <authorList>
            <consortium name="WormBaseParasite"/>
        </authorList>
    </citation>
    <scope>IDENTIFICATION</scope>
</reference>
<dbReference type="WBParaSite" id="ECPE_0000056501-mRNA-1">
    <property type="protein sequence ID" value="ECPE_0000056501-mRNA-1"/>
    <property type="gene ID" value="ECPE_0000056501"/>
</dbReference>
<evidence type="ECO:0000256" key="1">
    <source>
        <dbReference type="ARBA" id="ARBA00004123"/>
    </source>
</evidence>
<organism evidence="7">
    <name type="scientific">Echinostoma caproni</name>
    <dbReference type="NCBI Taxonomy" id="27848"/>
    <lineage>
        <taxon>Eukaryota</taxon>
        <taxon>Metazoa</taxon>
        <taxon>Spiralia</taxon>
        <taxon>Lophotrochozoa</taxon>
        <taxon>Platyhelminthes</taxon>
        <taxon>Trematoda</taxon>
        <taxon>Digenea</taxon>
        <taxon>Plagiorchiida</taxon>
        <taxon>Echinostomata</taxon>
        <taxon>Echinostomatoidea</taxon>
        <taxon>Echinostomatidae</taxon>
        <taxon>Echinostoma</taxon>
    </lineage>
</organism>
<accession>A0A183A0T0</accession>
<dbReference type="GO" id="GO:0000724">
    <property type="term" value="P:double-strand break repair via homologous recombination"/>
    <property type="evidence" value="ECO:0007669"/>
    <property type="project" value="TreeGrafter"/>
</dbReference>
<evidence type="ECO:0000313" key="6">
    <source>
        <dbReference type="Proteomes" id="UP000272942"/>
    </source>
</evidence>
<dbReference type="SUPFAM" id="SSF48452">
    <property type="entry name" value="TPR-like"/>
    <property type="match status" value="1"/>
</dbReference>
<dbReference type="Pfam" id="PF13176">
    <property type="entry name" value="TPR_7"/>
    <property type="match status" value="1"/>
</dbReference>
<dbReference type="OrthoDB" id="5806726at2759"/>
<dbReference type="Gene3D" id="1.25.40.10">
    <property type="entry name" value="Tetratricopeptide repeat domain"/>
    <property type="match status" value="2"/>
</dbReference>
<dbReference type="PANTHER" id="PTHR46358">
    <property type="entry name" value="TONSOKU-LIKE PROTEIN"/>
    <property type="match status" value="1"/>
</dbReference>
<evidence type="ECO:0000256" key="4">
    <source>
        <dbReference type="SAM" id="MobiDB-lite"/>
    </source>
</evidence>
<evidence type="ECO:0000256" key="2">
    <source>
        <dbReference type="ARBA" id="ARBA00022737"/>
    </source>
</evidence>
<feature type="region of interest" description="Disordered" evidence="4">
    <location>
        <begin position="523"/>
        <end position="573"/>
    </location>
</feature>
<dbReference type="SMART" id="SM00028">
    <property type="entry name" value="TPR"/>
    <property type="match status" value="5"/>
</dbReference>
<comment type="subcellular location">
    <subcellularLocation>
        <location evidence="1">Nucleus</location>
    </subcellularLocation>
</comment>
<evidence type="ECO:0000313" key="5">
    <source>
        <dbReference type="EMBL" id="VDP24251.1"/>
    </source>
</evidence>
<keyword evidence="6" id="KW-1185">Reference proteome</keyword>
<dbReference type="EMBL" id="UZAN01001990">
    <property type="protein sequence ID" value="VDP24251.1"/>
    <property type="molecule type" value="Genomic_DNA"/>
</dbReference>
<dbReference type="Proteomes" id="UP000272942">
    <property type="component" value="Unassembled WGS sequence"/>
</dbReference>
<name>A0A183A0T0_9TREM</name>
<reference evidence="5 6" key="2">
    <citation type="submission" date="2018-11" db="EMBL/GenBank/DDBJ databases">
        <authorList>
            <consortium name="Pathogen Informatics"/>
        </authorList>
    </citation>
    <scope>NUCLEOTIDE SEQUENCE [LARGE SCALE GENOMIC DNA]</scope>
    <source>
        <strain evidence="5 6">Egypt</strain>
    </source>
</reference>
<dbReference type="AlphaFoldDB" id="A0A183A0T0"/>
<keyword evidence="3" id="KW-0539">Nucleus</keyword>
<feature type="compositionally biased region" description="Basic and acidic residues" evidence="4">
    <location>
        <begin position="526"/>
        <end position="538"/>
    </location>
</feature>
<feature type="compositionally biased region" description="Acidic residues" evidence="4">
    <location>
        <begin position="545"/>
        <end position="554"/>
    </location>
</feature>
<dbReference type="InterPro" id="IPR052311">
    <property type="entry name" value="MMS22L-TONSL_complex_comp"/>
</dbReference>
<dbReference type="PANTHER" id="PTHR46358:SF1">
    <property type="entry name" value="TONSOKU-LIKE PROTEIN"/>
    <property type="match status" value="1"/>
</dbReference>
<dbReference type="GO" id="GO:0043596">
    <property type="term" value="C:nuclear replication fork"/>
    <property type="evidence" value="ECO:0007669"/>
    <property type="project" value="TreeGrafter"/>
</dbReference>
<dbReference type="GO" id="GO:0031297">
    <property type="term" value="P:replication fork processing"/>
    <property type="evidence" value="ECO:0007669"/>
    <property type="project" value="TreeGrafter"/>
</dbReference>
<gene>
    <name evidence="5" type="ORF">ECPE_LOCUS565</name>
</gene>
<dbReference type="Pfam" id="PF13424">
    <property type="entry name" value="TPR_12"/>
    <property type="match status" value="1"/>
</dbReference>
<keyword evidence="2" id="KW-0677">Repeat</keyword>
<proteinExistence type="predicted"/>
<sequence length="573" mass="64825">MQLKSKFNVRLLTFVLELLEQRNRAKSVKEEADLTLEIAVLHTESGDHTHALREFTKLLELWQSKGDKLQCAISHRFLADCCIELDEYDQAISHTNQYLRLATELGNKLEQQRAFVTLGRCFLNRSEAMKDGDFVEKNLKSAAQALLNSIQMITEFTGELDSKQLGEMRAVSLLNLGQVFRAQRERTAALERFTQCISLARKYQLQKLLFRACYQIADLSMNTPPTHSYEPVNRSGLITLMNSAPLRNVMTVLQMALVSPMAKTNVDQESKELIKSLRESMAQIYLSIGQFRKAAKVYRLLKLHNPNSSDYCRQLIQKCMRLSKLMYTIPESVPFDLETFRTTSRAHERMGDIYSGLEMHGLALRHYQFMLTHAERAYSECTTTDTARTALAKIVDAALVSVAETYRAMSEYDCCVDTYRREIGWVTATSLPNADLASSWFSLAQAQRLTCEKDRAGSNSSVLSGSSNTVESLNFALQAARSAGNTTLAMEILDELIDYHQEHRNTDHIAQLKEEHAIYIRSQPSSEEHEGPSNDVKTKNGNSPNDEDDDDDDNAVTQFMEALSSDSGESRIE</sequence>
<evidence type="ECO:0000313" key="7">
    <source>
        <dbReference type="WBParaSite" id="ECPE_0000056501-mRNA-1"/>
    </source>
</evidence>